<evidence type="ECO:0000256" key="1">
    <source>
        <dbReference type="ARBA" id="ARBA00022679"/>
    </source>
</evidence>
<dbReference type="Pfam" id="PF02515">
    <property type="entry name" value="CoA_transf_3"/>
    <property type="match status" value="1"/>
</dbReference>
<dbReference type="OrthoDB" id="9781472at2"/>
<dbReference type="Gene3D" id="3.40.50.10540">
    <property type="entry name" value="Crotonobetainyl-coa:carnitine coa-transferase, domain 1"/>
    <property type="match status" value="1"/>
</dbReference>
<keyword evidence="3" id="KW-1185">Reference proteome</keyword>
<dbReference type="InterPro" id="IPR044855">
    <property type="entry name" value="CoA-Trfase_III_dom3_sf"/>
</dbReference>
<dbReference type="PANTHER" id="PTHR48207:SF3">
    <property type="entry name" value="SUCCINATE--HYDROXYMETHYLGLUTARATE COA-TRANSFERASE"/>
    <property type="match status" value="1"/>
</dbReference>
<keyword evidence="1 2" id="KW-0808">Transferase</keyword>
<dbReference type="InterPro" id="IPR023606">
    <property type="entry name" value="CoA-Trfase_III_dom_1_sf"/>
</dbReference>
<accession>A0A5A9GKG5</accession>
<dbReference type="Gene3D" id="3.30.1540.10">
    <property type="entry name" value="formyl-coa transferase, domain 3"/>
    <property type="match status" value="1"/>
</dbReference>
<evidence type="ECO:0000313" key="3">
    <source>
        <dbReference type="Proteomes" id="UP000324927"/>
    </source>
</evidence>
<organism evidence="2 3">
    <name type="scientific">Azospirillum lipoferum</name>
    <dbReference type="NCBI Taxonomy" id="193"/>
    <lineage>
        <taxon>Bacteria</taxon>
        <taxon>Pseudomonadati</taxon>
        <taxon>Pseudomonadota</taxon>
        <taxon>Alphaproteobacteria</taxon>
        <taxon>Rhodospirillales</taxon>
        <taxon>Azospirillaceae</taxon>
        <taxon>Azospirillum</taxon>
    </lineage>
</organism>
<evidence type="ECO:0000313" key="2">
    <source>
        <dbReference type="EMBL" id="KAA0594857.1"/>
    </source>
</evidence>
<gene>
    <name evidence="2" type="ORF">FZ942_18805</name>
</gene>
<protein>
    <submittedName>
        <fullName evidence="2">CoA transferase</fullName>
    </submittedName>
</protein>
<dbReference type="InterPro" id="IPR050483">
    <property type="entry name" value="CoA-transferase_III_domain"/>
</dbReference>
<dbReference type="AlphaFoldDB" id="A0A5A9GKG5"/>
<dbReference type="PANTHER" id="PTHR48207">
    <property type="entry name" value="SUCCINATE--HYDROXYMETHYLGLUTARATE COA-TRANSFERASE"/>
    <property type="match status" value="1"/>
</dbReference>
<dbReference type="SUPFAM" id="SSF89796">
    <property type="entry name" value="CoA-transferase family III (CaiB/BaiF)"/>
    <property type="match status" value="1"/>
</dbReference>
<sequence>MRETPVTRALHGLRIIDTTHVLAGPFASYQLAVLGAEVIKVEAPDDPDQSRLQGSDRALDAVGLGTAYLAQGSGKASLALDLKTVAGRAILKRLIETADVFVENYRPGAFEALGLGYDDLSRLNPGLIYCSISGFGQTGPRREQTAYDGVIQAYSGMMAMTGTPESGPLKCGAPVVDYATGTTAAFAIAAALFQRERNGGRGQHVDVSMHDVALMLCSPYVTGYLWNGSPPKPKGNQYPFATVGCYEASDGPIMVSASNLRQQERLWRALGRADLIKHENGERLDACAEERAVLADIFRTRTAAEWEGFLTENRIPAARVRRLEEALEDGQAAARGLLHRHEAPGSALDGLTVPMAGFTMSGSPPALTMPPQPVGAQSAAILQGLGYTDEDIARLRRNGVING</sequence>
<dbReference type="InterPro" id="IPR003673">
    <property type="entry name" value="CoA-Trfase_fam_III"/>
</dbReference>
<comment type="caution">
    <text evidence="2">The sequence shown here is derived from an EMBL/GenBank/DDBJ whole genome shotgun (WGS) entry which is preliminary data.</text>
</comment>
<name>A0A5A9GKG5_AZOLI</name>
<dbReference type="GO" id="GO:0008410">
    <property type="term" value="F:CoA-transferase activity"/>
    <property type="evidence" value="ECO:0007669"/>
    <property type="project" value="TreeGrafter"/>
</dbReference>
<dbReference type="EMBL" id="VTTN01000007">
    <property type="protein sequence ID" value="KAA0594857.1"/>
    <property type="molecule type" value="Genomic_DNA"/>
</dbReference>
<dbReference type="Proteomes" id="UP000324927">
    <property type="component" value="Unassembled WGS sequence"/>
</dbReference>
<reference evidence="2 3" key="1">
    <citation type="submission" date="2019-08" db="EMBL/GenBank/DDBJ databases">
        <authorList>
            <person name="Grouzdev D."/>
            <person name="Tikhonova E."/>
            <person name="Kravchenko I."/>
        </authorList>
    </citation>
    <scope>NUCLEOTIDE SEQUENCE [LARGE SCALE GENOMIC DNA]</scope>
    <source>
        <strain evidence="2 3">59b</strain>
    </source>
</reference>
<proteinExistence type="predicted"/>